<dbReference type="InterPro" id="IPR002121">
    <property type="entry name" value="HRDC_dom"/>
</dbReference>
<dbReference type="Pfam" id="PF00570">
    <property type="entry name" value="HRDC"/>
    <property type="match status" value="1"/>
</dbReference>
<feature type="region of interest" description="Disordered" evidence="1">
    <location>
        <begin position="180"/>
        <end position="224"/>
    </location>
</feature>
<dbReference type="AlphaFoldDB" id="A0A7J8P6L4"/>
<protein>
    <recommendedName>
        <fullName evidence="2">HRDC domain-containing protein</fullName>
    </recommendedName>
</protein>
<dbReference type="GO" id="GO:0003676">
    <property type="term" value="F:nucleic acid binding"/>
    <property type="evidence" value="ECO:0007669"/>
    <property type="project" value="InterPro"/>
</dbReference>
<dbReference type="InterPro" id="IPR044876">
    <property type="entry name" value="HRDC_dom_sf"/>
</dbReference>
<proteinExistence type="predicted"/>
<evidence type="ECO:0000313" key="4">
    <source>
        <dbReference type="Proteomes" id="UP000593578"/>
    </source>
</evidence>
<evidence type="ECO:0000259" key="2">
    <source>
        <dbReference type="PROSITE" id="PS50967"/>
    </source>
</evidence>
<sequence length="224" mass="25519">MQEKDQRVTMLQLVDRVKNKQKQLDFELKREEMEQLVVQLILDRVLKEEFQHTAYATNSYVTVGPRANQVMLGKKIIKMDVTSTSKDVDGYRKSSKHGVTLGLEFKLDKLRKELASHDKGIFPHSVLSGQQISSISAHLPNSIEEASPILSQLFSCLEKIIGKLKTEKYGGRILEEVKKYGNAEHPNNEVLNEEESSEIRPPRKKLKKANKQVIMVDSSNDESD</sequence>
<dbReference type="Gene3D" id="1.10.10.10">
    <property type="entry name" value="Winged helix-like DNA-binding domain superfamily/Winged helix DNA-binding domain"/>
    <property type="match status" value="1"/>
</dbReference>
<dbReference type="Proteomes" id="UP000593578">
    <property type="component" value="Unassembled WGS sequence"/>
</dbReference>
<name>A0A7J8P6L4_GOSRA</name>
<comment type="caution">
    <text evidence="3">The sequence shown here is derived from an EMBL/GenBank/DDBJ whole genome shotgun (WGS) entry which is preliminary data.</text>
</comment>
<reference evidence="3 4" key="1">
    <citation type="journal article" date="2019" name="Genome Biol. Evol.">
        <title>Insights into the evolution of the New World diploid cottons (Gossypium, subgenus Houzingenia) based on genome sequencing.</title>
        <authorList>
            <person name="Grover C.E."/>
            <person name="Arick M.A. 2nd"/>
            <person name="Thrash A."/>
            <person name="Conover J.L."/>
            <person name="Sanders W.S."/>
            <person name="Peterson D.G."/>
            <person name="Frelichowski J.E."/>
            <person name="Scheffler J.A."/>
            <person name="Scheffler B.E."/>
            <person name="Wendel J.F."/>
        </authorList>
    </citation>
    <scope>NUCLEOTIDE SEQUENCE [LARGE SCALE GENOMIC DNA]</scope>
    <source>
        <strain evidence="3">8</strain>
        <tissue evidence="3">Leaf</tissue>
    </source>
</reference>
<evidence type="ECO:0000256" key="1">
    <source>
        <dbReference type="SAM" id="MobiDB-lite"/>
    </source>
</evidence>
<evidence type="ECO:0000313" key="3">
    <source>
        <dbReference type="EMBL" id="MBA0584834.1"/>
    </source>
</evidence>
<dbReference type="Gene3D" id="1.10.150.80">
    <property type="entry name" value="HRDC domain"/>
    <property type="match status" value="1"/>
</dbReference>
<dbReference type="InterPro" id="IPR036388">
    <property type="entry name" value="WH-like_DNA-bd_sf"/>
</dbReference>
<dbReference type="PROSITE" id="PS50967">
    <property type="entry name" value="HRDC"/>
    <property type="match status" value="1"/>
</dbReference>
<accession>A0A7J8P6L4</accession>
<gene>
    <name evidence="3" type="ORF">Gorai_015630</name>
</gene>
<organism evidence="3 4">
    <name type="scientific">Gossypium raimondii</name>
    <name type="common">Peruvian cotton</name>
    <name type="synonym">Gossypium klotzschianum subsp. raimondii</name>
    <dbReference type="NCBI Taxonomy" id="29730"/>
    <lineage>
        <taxon>Eukaryota</taxon>
        <taxon>Viridiplantae</taxon>
        <taxon>Streptophyta</taxon>
        <taxon>Embryophyta</taxon>
        <taxon>Tracheophyta</taxon>
        <taxon>Spermatophyta</taxon>
        <taxon>Magnoliopsida</taxon>
        <taxon>eudicotyledons</taxon>
        <taxon>Gunneridae</taxon>
        <taxon>Pentapetalae</taxon>
        <taxon>rosids</taxon>
        <taxon>malvids</taxon>
        <taxon>Malvales</taxon>
        <taxon>Malvaceae</taxon>
        <taxon>Malvoideae</taxon>
        <taxon>Gossypium</taxon>
    </lineage>
</organism>
<feature type="domain" description="HRDC" evidence="2">
    <location>
        <begin position="97"/>
        <end position="187"/>
    </location>
</feature>
<dbReference type="EMBL" id="JABEZZ010000004">
    <property type="protein sequence ID" value="MBA0584834.1"/>
    <property type="molecule type" value="Genomic_DNA"/>
</dbReference>